<proteinExistence type="predicted"/>
<dbReference type="EMBL" id="BDGG01000004">
    <property type="protein sequence ID" value="GAU98719.1"/>
    <property type="molecule type" value="Genomic_DNA"/>
</dbReference>
<reference evidence="1 2" key="1">
    <citation type="journal article" date="2016" name="Nat. Commun.">
        <title>Extremotolerant tardigrade genome and improved radiotolerance of human cultured cells by tardigrade-unique protein.</title>
        <authorList>
            <person name="Hashimoto T."/>
            <person name="Horikawa D.D."/>
            <person name="Saito Y."/>
            <person name="Kuwahara H."/>
            <person name="Kozuka-Hata H."/>
            <person name="Shin-I T."/>
            <person name="Minakuchi Y."/>
            <person name="Ohishi K."/>
            <person name="Motoyama A."/>
            <person name="Aizu T."/>
            <person name="Enomoto A."/>
            <person name="Kondo K."/>
            <person name="Tanaka S."/>
            <person name="Hara Y."/>
            <person name="Koshikawa S."/>
            <person name="Sagara H."/>
            <person name="Miura T."/>
            <person name="Yokobori S."/>
            <person name="Miyagawa K."/>
            <person name="Suzuki Y."/>
            <person name="Kubo T."/>
            <person name="Oyama M."/>
            <person name="Kohara Y."/>
            <person name="Fujiyama A."/>
            <person name="Arakawa K."/>
            <person name="Katayama T."/>
            <person name="Toyoda A."/>
            <person name="Kunieda T."/>
        </authorList>
    </citation>
    <scope>NUCLEOTIDE SEQUENCE [LARGE SCALE GENOMIC DNA]</scope>
    <source>
        <strain evidence="1 2">YOKOZUNA-1</strain>
    </source>
</reference>
<sequence>MACELFNAAELHDLDEFQSGLLQFSYSDAVGEVQDVDNVLRSRLPDQTSSALLHQVGQLVLIVRHEDLFCLFGEVGFRALAVLVHMLEQNIQHSRSNALHDTTSCLAFLPFRLEHGREDWRTSNQDGAVDSLLHTIGRHQAEIAADTCSVQTAEALLQ</sequence>
<organism evidence="1 2">
    <name type="scientific">Ramazzottius varieornatus</name>
    <name type="common">Water bear</name>
    <name type="synonym">Tardigrade</name>
    <dbReference type="NCBI Taxonomy" id="947166"/>
    <lineage>
        <taxon>Eukaryota</taxon>
        <taxon>Metazoa</taxon>
        <taxon>Ecdysozoa</taxon>
        <taxon>Tardigrada</taxon>
        <taxon>Eutardigrada</taxon>
        <taxon>Parachela</taxon>
        <taxon>Hypsibioidea</taxon>
        <taxon>Ramazzottiidae</taxon>
        <taxon>Ramazzottius</taxon>
    </lineage>
</organism>
<comment type="caution">
    <text evidence="1">The sequence shown here is derived from an EMBL/GenBank/DDBJ whole genome shotgun (WGS) entry which is preliminary data.</text>
</comment>
<protein>
    <submittedName>
        <fullName evidence="1">Uncharacterized protein</fullName>
    </submittedName>
</protein>
<dbReference type="Proteomes" id="UP000186922">
    <property type="component" value="Unassembled WGS sequence"/>
</dbReference>
<evidence type="ECO:0000313" key="2">
    <source>
        <dbReference type="Proteomes" id="UP000186922"/>
    </source>
</evidence>
<dbReference type="AlphaFoldDB" id="A0A1D1VAP9"/>
<name>A0A1D1VAP9_RAMVA</name>
<keyword evidence="2" id="KW-1185">Reference proteome</keyword>
<accession>A0A1D1VAP9</accession>
<evidence type="ECO:0000313" key="1">
    <source>
        <dbReference type="EMBL" id="GAU98719.1"/>
    </source>
</evidence>
<gene>
    <name evidence="1" type="primary">RvY_09829</name>
    <name evidence="1" type="synonym">RvY_09829.2</name>
    <name evidence="1" type="ORF">RvY_09829-2</name>
</gene>